<keyword evidence="2" id="KW-1185">Reference proteome</keyword>
<dbReference type="EMBL" id="MU006307">
    <property type="protein sequence ID" value="KAF2850355.1"/>
    <property type="molecule type" value="Genomic_DNA"/>
</dbReference>
<proteinExistence type="predicted"/>
<dbReference type="Proteomes" id="UP000799423">
    <property type="component" value="Unassembled WGS sequence"/>
</dbReference>
<sequence>MVGLGWVSWHMVHKCATWYTEEGARFQCGIETWVLRFRVDGGWGCFGGGFVCVDGCMDGCYHAQCGGYLLVEHVSTYVVACL</sequence>
<evidence type="ECO:0000313" key="2">
    <source>
        <dbReference type="Proteomes" id="UP000799423"/>
    </source>
</evidence>
<name>A0A6A7B7I9_9PLEO</name>
<reference evidence="1" key="1">
    <citation type="submission" date="2020-01" db="EMBL/GenBank/DDBJ databases">
        <authorList>
            <consortium name="DOE Joint Genome Institute"/>
            <person name="Haridas S."/>
            <person name="Albert R."/>
            <person name="Binder M."/>
            <person name="Bloem J."/>
            <person name="Labutti K."/>
            <person name="Salamov A."/>
            <person name="Andreopoulos B."/>
            <person name="Baker S.E."/>
            <person name="Barry K."/>
            <person name="Bills G."/>
            <person name="Bluhm B.H."/>
            <person name="Cannon C."/>
            <person name="Castanera R."/>
            <person name="Culley D.E."/>
            <person name="Daum C."/>
            <person name="Ezra D."/>
            <person name="Gonzalez J.B."/>
            <person name="Henrissat B."/>
            <person name="Kuo A."/>
            <person name="Liang C."/>
            <person name="Lipzen A."/>
            <person name="Lutzoni F."/>
            <person name="Magnuson J."/>
            <person name="Mondo S."/>
            <person name="Nolan M."/>
            <person name="Ohm R."/>
            <person name="Pangilinan J."/>
            <person name="Park H.-J."/>
            <person name="Ramirez L."/>
            <person name="Alfaro M."/>
            <person name="Sun H."/>
            <person name="Tritt A."/>
            <person name="Yoshinaga Y."/>
            <person name="Zwiers L.-H."/>
            <person name="Turgeon B.G."/>
            <person name="Goodwin S.B."/>
            <person name="Spatafora J.W."/>
            <person name="Crous P.W."/>
            <person name="Grigoriev I.V."/>
        </authorList>
    </citation>
    <scope>NUCLEOTIDE SEQUENCE</scope>
    <source>
        <strain evidence="1">IPT5</strain>
    </source>
</reference>
<dbReference type="InterPro" id="IPR030476">
    <property type="entry name" value="Pentaxin_CS"/>
</dbReference>
<dbReference type="AlphaFoldDB" id="A0A6A7B7I9"/>
<evidence type="ECO:0000313" key="1">
    <source>
        <dbReference type="EMBL" id="KAF2850355.1"/>
    </source>
</evidence>
<organism evidence="1 2">
    <name type="scientific">Plenodomus tracheiphilus IPT5</name>
    <dbReference type="NCBI Taxonomy" id="1408161"/>
    <lineage>
        <taxon>Eukaryota</taxon>
        <taxon>Fungi</taxon>
        <taxon>Dikarya</taxon>
        <taxon>Ascomycota</taxon>
        <taxon>Pezizomycotina</taxon>
        <taxon>Dothideomycetes</taxon>
        <taxon>Pleosporomycetidae</taxon>
        <taxon>Pleosporales</taxon>
        <taxon>Pleosporineae</taxon>
        <taxon>Leptosphaeriaceae</taxon>
        <taxon>Plenodomus</taxon>
    </lineage>
</organism>
<dbReference type="PROSITE" id="PS00289">
    <property type="entry name" value="PTX_1"/>
    <property type="match status" value="1"/>
</dbReference>
<protein>
    <submittedName>
        <fullName evidence="1">Uncharacterized protein</fullName>
    </submittedName>
</protein>
<accession>A0A6A7B7I9</accession>
<gene>
    <name evidence="1" type="ORF">T440DRAFT_111301</name>
</gene>